<evidence type="ECO:0000313" key="2">
    <source>
        <dbReference type="Proteomes" id="UP000001645"/>
    </source>
</evidence>
<evidence type="ECO:0000313" key="1">
    <source>
        <dbReference type="Ensembl" id="ENSMGAP00000026458.1"/>
    </source>
</evidence>
<dbReference type="Proteomes" id="UP000001645">
    <property type="component" value="Chromosome 7"/>
</dbReference>
<reference evidence="1" key="3">
    <citation type="submission" date="2025-09" db="UniProtKB">
        <authorList>
            <consortium name="Ensembl"/>
        </authorList>
    </citation>
    <scope>IDENTIFICATION</scope>
</reference>
<protein>
    <submittedName>
        <fullName evidence="1">Uncharacterized protein</fullName>
    </submittedName>
</protein>
<proteinExistence type="predicted"/>
<keyword evidence="2" id="KW-1185">Reference proteome</keyword>
<dbReference type="Ensembl" id="ENSMGAT00000028011.1">
    <property type="protein sequence ID" value="ENSMGAP00000026458.1"/>
    <property type="gene ID" value="ENSMGAG00000021663.1"/>
</dbReference>
<dbReference type="AlphaFoldDB" id="A0A803Y3W1"/>
<dbReference type="GeneTree" id="ENSGT01150000287124"/>
<dbReference type="OrthoDB" id="9344190at2759"/>
<sequence length="104" mass="12002">INMTKKSSRPMLNKAGRDIIRAKSRVRIPFAPLMRRRMRPILASRMTRNKVGDTKYFSIISAKNIPKIGGKINKNILPHSPYYSDNFRKIVLKLMFCAAIKNIL</sequence>
<dbReference type="InParanoid" id="A0A803Y3W1"/>
<organism evidence="1 2">
    <name type="scientific">Meleagris gallopavo</name>
    <name type="common">Wild turkey</name>
    <dbReference type="NCBI Taxonomy" id="9103"/>
    <lineage>
        <taxon>Eukaryota</taxon>
        <taxon>Metazoa</taxon>
        <taxon>Chordata</taxon>
        <taxon>Craniata</taxon>
        <taxon>Vertebrata</taxon>
        <taxon>Euteleostomi</taxon>
        <taxon>Archelosauria</taxon>
        <taxon>Archosauria</taxon>
        <taxon>Dinosauria</taxon>
        <taxon>Saurischia</taxon>
        <taxon>Theropoda</taxon>
        <taxon>Coelurosauria</taxon>
        <taxon>Aves</taxon>
        <taxon>Neognathae</taxon>
        <taxon>Galloanserae</taxon>
        <taxon>Galliformes</taxon>
        <taxon>Phasianidae</taxon>
        <taxon>Meleagridinae</taxon>
        <taxon>Meleagris</taxon>
    </lineage>
</organism>
<name>A0A803Y3W1_MELGA</name>
<reference evidence="1 2" key="1">
    <citation type="journal article" date="2010" name="PLoS Biol.">
        <title>Multi-platform next-generation sequencing of the domestic turkey (Meleagris gallopavo): genome assembly and analysis.</title>
        <authorList>
            <person name="Dalloul R.A."/>
            <person name="Long J.A."/>
            <person name="Zimin A.V."/>
            <person name="Aslam L."/>
            <person name="Beal K."/>
            <person name="Blomberg L.A."/>
            <person name="Bouffard P."/>
            <person name="Burt D.W."/>
            <person name="Crasta O."/>
            <person name="Crooijmans R.P."/>
            <person name="Cooper K."/>
            <person name="Coulombe R.A."/>
            <person name="De S."/>
            <person name="Delany M.E."/>
            <person name="Dodgson J.B."/>
            <person name="Dong J.J."/>
            <person name="Evans C."/>
            <person name="Frederickson K.M."/>
            <person name="Flicek P."/>
            <person name="Florea L."/>
            <person name="Folkerts O."/>
            <person name="Groenen M.A."/>
            <person name="Harkins T.T."/>
            <person name="Herrero J."/>
            <person name="Hoffmann S."/>
            <person name="Megens H.J."/>
            <person name="Jiang A."/>
            <person name="de Jong P."/>
            <person name="Kaiser P."/>
            <person name="Kim H."/>
            <person name="Kim K.W."/>
            <person name="Kim S."/>
            <person name="Langenberger D."/>
            <person name="Lee M.K."/>
            <person name="Lee T."/>
            <person name="Mane S."/>
            <person name="Marcais G."/>
            <person name="Marz M."/>
            <person name="McElroy A.P."/>
            <person name="Modise T."/>
            <person name="Nefedov M."/>
            <person name="Notredame C."/>
            <person name="Paton I.R."/>
            <person name="Payne W.S."/>
            <person name="Pertea G."/>
            <person name="Prickett D."/>
            <person name="Puiu D."/>
            <person name="Qioa D."/>
            <person name="Raineri E."/>
            <person name="Ruffier M."/>
            <person name="Salzberg S.L."/>
            <person name="Schatz M.C."/>
            <person name="Scheuring C."/>
            <person name="Schmidt C.J."/>
            <person name="Schroeder S."/>
            <person name="Searle S.M."/>
            <person name="Smith E.J."/>
            <person name="Smith J."/>
            <person name="Sonstegard T.S."/>
            <person name="Stadler P.F."/>
            <person name="Tafer H."/>
            <person name="Tu Z.J."/>
            <person name="Van Tassell C.P."/>
            <person name="Vilella A.J."/>
            <person name="Williams K.P."/>
            <person name="Yorke J.A."/>
            <person name="Zhang L."/>
            <person name="Zhang H.B."/>
            <person name="Zhang X."/>
            <person name="Zhang Y."/>
            <person name="Reed K.M."/>
        </authorList>
    </citation>
    <scope>NUCLEOTIDE SEQUENCE [LARGE SCALE GENOMIC DNA]</scope>
</reference>
<accession>A0A803Y3W1</accession>
<reference evidence="1" key="2">
    <citation type="submission" date="2025-08" db="UniProtKB">
        <authorList>
            <consortium name="Ensembl"/>
        </authorList>
    </citation>
    <scope>IDENTIFICATION</scope>
</reference>